<evidence type="ECO:0000259" key="1">
    <source>
        <dbReference type="Pfam" id="PF13456"/>
    </source>
</evidence>
<dbReference type="InterPro" id="IPR044730">
    <property type="entry name" value="RNase_H-like_dom_plant"/>
</dbReference>
<dbReference type="PANTHER" id="PTHR47723">
    <property type="entry name" value="OS05G0353850 PROTEIN"/>
    <property type="match status" value="1"/>
</dbReference>
<dbReference type="PANTHER" id="PTHR47723:SF19">
    <property type="entry name" value="POLYNUCLEOTIDYL TRANSFERASE, RIBONUCLEASE H-LIKE SUPERFAMILY PROTEIN"/>
    <property type="match status" value="1"/>
</dbReference>
<evidence type="ECO:0000313" key="3">
    <source>
        <dbReference type="Proteomes" id="UP000324897"/>
    </source>
</evidence>
<dbReference type="CDD" id="cd06222">
    <property type="entry name" value="RNase_H_like"/>
    <property type="match status" value="1"/>
</dbReference>
<name>A0A5J9SXC3_9POAL</name>
<dbReference type="EMBL" id="RWGY01000163">
    <property type="protein sequence ID" value="TVU03622.1"/>
    <property type="molecule type" value="Genomic_DNA"/>
</dbReference>
<evidence type="ECO:0000313" key="2">
    <source>
        <dbReference type="EMBL" id="TVU03622.1"/>
    </source>
</evidence>
<dbReference type="Gene3D" id="3.30.420.10">
    <property type="entry name" value="Ribonuclease H-like superfamily/Ribonuclease H"/>
    <property type="match status" value="1"/>
</dbReference>
<dbReference type="AlphaFoldDB" id="A0A5J9SXC3"/>
<keyword evidence="3" id="KW-1185">Reference proteome</keyword>
<proteinExistence type="predicted"/>
<dbReference type="InterPro" id="IPR002156">
    <property type="entry name" value="RNaseH_domain"/>
</dbReference>
<dbReference type="Proteomes" id="UP000324897">
    <property type="component" value="Unassembled WGS sequence"/>
</dbReference>
<organism evidence="2 3">
    <name type="scientific">Eragrostis curvula</name>
    <name type="common">weeping love grass</name>
    <dbReference type="NCBI Taxonomy" id="38414"/>
    <lineage>
        <taxon>Eukaryota</taxon>
        <taxon>Viridiplantae</taxon>
        <taxon>Streptophyta</taxon>
        <taxon>Embryophyta</taxon>
        <taxon>Tracheophyta</taxon>
        <taxon>Spermatophyta</taxon>
        <taxon>Magnoliopsida</taxon>
        <taxon>Liliopsida</taxon>
        <taxon>Poales</taxon>
        <taxon>Poaceae</taxon>
        <taxon>PACMAD clade</taxon>
        <taxon>Chloridoideae</taxon>
        <taxon>Eragrostideae</taxon>
        <taxon>Eragrostidinae</taxon>
        <taxon>Eragrostis</taxon>
    </lineage>
</organism>
<accession>A0A5J9SXC3</accession>
<dbReference type="Gramene" id="TVU03622">
    <property type="protein sequence ID" value="TVU03622"/>
    <property type="gene ID" value="EJB05_50809"/>
</dbReference>
<dbReference type="InterPro" id="IPR012337">
    <property type="entry name" value="RNaseH-like_sf"/>
</dbReference>
<reference evidence="2 3" key="1">
    <citation type="journal article" date="2019" name="Sci. Rep.">
        <title>A high-quality genome of Eragrostis curvula grass provides insights into Poaceae evolution and supports new strategies to enhance forage quality.</title>
        <authorList>
            <person name="Carballo J."/>
            <person name="Santos B.A.C.M."/>
            <person name="Zappacosta D."/>
            <person name="Garbus I."/>
            <person name="Selva J.P."/>
            <person name="Gallo C.A."/>
            <person name="Diaz A."/>
            <person name="Albertini E."/>
            <person name="Caccamo M."/>
            <person name="Echenique V."/>
        </authorList>
    </citation>
    <scope>NUCLEOTIDE SEQUENCE [LARGE SCALE GENOMIC DNA]</scope>
    <source>
        <strain evidence="3">cv. Victoria</strain>
        <tissue evidence="2">Leaf</tissue>
    </source>
</reference>
<dbReference type="SUPFAM" id="SSF53098">
    <property type="entry name" value="Ribonuclease H-like"/>
    <property type="match status" value="1"/>
</dbReference>
<dbReference type="GO" id="GO:0004523">
    <property type="term" value="F:RNA-DNA hybrid ribonuclease activity"/>
    <property type="evidence" value="ECO:0007669"/>
    <property type="project" value="InterPro"/>
</dbReference>
<feature type="non-terminal residue" evidence="2">
    <location>
        <position position="1"/>
    </location>
</feature>
<dbReference type="InterPro" id="IPR036397">
    <property type="entry name" value="RNaseH_sf"/>
</dbReference>
<dbReference type="OrthoDB" id="686025at2759"/>
<feature type="domain" description="RNase H type-1" evidence="1">
    <location>
        <begin position="4"/>
        <end position="86"/>
    </location>
</feature>
<protein>
    <recommendedName>
        <fullName evidence="1">RNase H type-1 domain-containing protein</fullName>
    </recommendedName>
</protein>
<gene>
    <name evidence="2" type="ORF">EJB05_50809</name>
</gene>
<sequence length="97" mass="10624">MEGITDPEMAEAMAWREGMALASDLVLQKFRLATDCLNVVRNLQGTAMGAYGYIVREIKARAKDFIDVSFIHKGREANGDAHRLAKGSMSYAKSGLS</sequence>
<dbReference type="Pfam" id="PF13456">
    <property type="entry name" value="RVT_3"/>
    <property type="match status" value="1"/>
</dbReference>
<dbReference type="InterPro" id="IPR053151">
    <property type="entry name" value="RNase_H-like"/>
</dbReference>
<comment type="caution">
    <text evidence="2">The sequence shown here is derived from an EMBL/GenBank/DDBJ whole genome shotgun (WGS) entry which is preliminary data.</text>
</comment>
<dbReference type="GO" id="GO:0003676">
    <property type="term" value="F:nucleic acid binding"/>
    <property type="evidence" value="ECO:0007669"/>
    <property type="project" value="InterPro"/>
</dbReference>